<dbReference type="GO" id="GO:0016491">
    <property type="term" value="F:oxidoreductase activity"/>
    <property type="evidence" value="ECO:0007669"/>
    <property type="project" value="InterPro"/>
</dbReference>
<dbReference type="RefSeq" id="WP_251493302.1">
    <property type="nucleotide sequence ID" value="NZ_CAJSLV010000066.1"/>
</dbReference>
<name>A0A9W4E913_9ACTN</name>
<evidence type="ECO:0000256" key="1">
    <source>
        <dbReference type="ARBA" id="ARBA00022691"/>
    </source>
</evidence>
<keyword evidence="3" id="KW-0408">Iron</keyword>
<dbReference type="InterPro" id="IPR058240">
    <property type="entry name" value="rSAM_sf"/>
</dbReference>
<dbReference type="SFLD" id="SFLDG01386">
    <property type="entry name" value="main_SPASM_domain-containing"/>
    <property type="match status" value="1"/>
</dbReference>
<dbReference type="PANTHER" id="PTHR43273:SF8">
    <property type="entry name" value="RADICAL SAM DOMAIN PROTEIN"/>
    <property type="match status" value="1"/>
</dbReference>
<dbReference type="GO" id="GO:0046872">
    <property type="term" value="F:metal ion binding"/>
    <property type="evidence" value="ECO:0007669"/>
    <property type="project" value="UniProtKB-KW"/>
</dbReference>
<sequence length="400" mass="42646">MAQRRSRTGLRTGSASAEPIRQFILKTHSRCNLACTYCYLYAGQDDGWRHRPRTVAPRVAERTAQRIAEHATTHRLRQVSVVLHGGEPLLSGADRLAAEVERIRGTVPCTVQAVVQTNATLLTRDGVARLRDARIRIGVSLDGGLPRHNAARVDHAGRPGWPAAAAGLRMLAETGSEAYAGVLCVVDLGHDPVEVYDSLLSFAPPAIDLLLPHGNWTTPPPGLPAPPADPAPYGRWLTAVFDRWWQADRRRTRVRLFEECVALLLGAPAASEQLGLQPFAAAVVETDGSIEQVDSLKSAYEGAAATGLDVFRNSFDDVLAHPGVAARQAGLGGLGAECTACALVTVCGGGHYAHRYLAGSGFRNRSVYCADLAYLIRHVGSRLAEAAGAHSGGALRGTGR</sequence>
<dbReference type="Gene3D" id="3.20.20.70">
    <property type="entry name" value="Aldolase class I"/>
    <property type="match status" value="1"/>
</dbReference>
<dbReference type="InterPro" id="IPR007197">
    <property type="entry name" value="rSAM"/>
</dbReference>
<dbReference type="Proteomes" id="UP001152519">
    <property type="component" value="Unassembled WGS sequence"/>
</dbReference>
<dbReference type="InterPro" id="IPR023867">
    <property type="entry name" value="Sulphatase_maturase_rSAM"/>
</dbReference>
<evidence type="ECO:0000313" key="7">
    <source>
        <dbReference type="Proteomes" id="UP001152519"/>
    </source>
</evidence>
<dbReference type="SFLD" id="SFLDG01067">
    <property type="entry name" value="SPASM/twitch_domain_containing"/>
    <property type="match status" value="1"/>
</dbReference>
<keyword evidence="4" id="KW-0411">Iron-sulfur</keyword>
<comment type="caution">
    <text evidence="6">The sequence shown here is derived from an EMBL/GenBank/DDBJ whole genome shotgun (WGS) entry which is preliminary data.</text>
</comment>
<dbReference type="SFLD" id="SFLDS00029">
    <property type="entry name" value="Radical_SAM"/>
    <property type="match status" value="1"/>
</dbReference>
<evidence type="ECO:0000313" key="6">
    <source>
        <dbReference type="EMBL" id="CAG6395846.1"/>
    </source>
</evidence>
<gene>
    <name evidence="6" type="ORF">SCOCK_360088</name>
</gene>
<proteinExistence type="predicted"/>
<evidence type="ECO:0000256" key="4">
    <source>
        <dbReference type="ARBA" id="ARBA00023014"/>
    </source>
</evidence>
<accession>A0A9W4E913</accession>
<reference evidence="6" key="1">
    <citation type="submission" date="2021-05" db="EMBL/GenBank/DDBJ databases">
        <authorList>
            <person name="Arsene-Ploetze F."/>
        </authorList>
    </citation>
    <scope>NUCLEOTIDE SEQUENCE</scope>
    <source>
        <strain evidence="6">DSM 42138</strain>
    </source>
</reference>
<dbReference type="Pfam" id="PF04055">
    <property type="entry name" value="Radical_SAM"/>
    <property type="match status" value="1"/>
</dbReference>
<keyword evidence="2" id="KW-0479">Metal-binding</keyword>
<dbReference type="InterPro" id="IPR026335">
    <property type="entry name" value="rSAM_SPASM_FxsB"/>
</dbReference>
<dbReference type="GO" id="GO:0051536">
    <property type="term" value="F:iron-sulfur cluster binding"/>
    <property type="evidence" value="ECO:0007669"/>
    <property type="project" value="UniProtKB-KW"/>
</dbReference>
<dbReference type="SUPFAM" id="SSF102114">
    <property type="entry name" value="Radical SAM enzymes"/>
    <property type="match status" value="1"/>
</dbReference>
<protein>
    <submittedName>
        <fullName evidence="6">Radical_SAM domain-containing protein</fullName>
    </submittedName>
</protein>
<dbReference type="CDD" id="cd01335">
    <property type="entry name" value="Radical_SAM"/>
    <property type="match status" value="1"/>
</dbReference>
<keyword evidence="1" id="KW-0949">S-adenosyl-L-methionine</keyword>
<dbReference type="NCBIfam" id="TIGR04269">
    <property type="entry name" value="SAM_SPASM_FxsB"/>
    <property type="match status" value="1"/>
</dbReference>
<dbReference type="InterPro" id="IPR013785">
    <property type="entry name" value="Aldolase_TIM"/>
</dbReference>
<evidence type="ECO:0000256" key="3">
    <source>
        <dbReference type="ARBA" id="ARBA00023004"/>
    </source>
</evidence>
<dbReference type="EMBL" id="CAJSLV010000066">
    <property type="protein sequence ID" value="CAG6395846.1"/>
    <property type="molecule type" value="Genomic_DNA"/>
</dbReference>
<dbReference type="PANTHER" id="PTHR43273">
    <property type="entry name" value="ANAEROBIC SULFATASE-MATURATING ENZYME HOMOLOG ASLB-RELATED"/>
    <property type="match status" value="1"/>
</dbReference>
<evidence type="ECO:0000256" key="2">
    <source>
        <dbReference type="ARBA" id="ARBA00022723"/>
    </source>
</evidence>
<organism evidence="6 7">
    <name type="scientific">Actinacidiphila cocklensis</name>
    <dbReference type="NCBI Taxonomy" id="887465"/>
    <lineage>
        <taxon>Bacteria</taxon>
        <taxon>Bacillati</taxon>
        <taxon>Actinomycetota</taxon>
        <taxon>Actinomycetes</taxon>
        <taxon>Kitasatosporales</taxon>
        <taxon>Streptomycetaceae</taxon>
        <taxon>Actinacidiphila</taxon>
    </lineage>
</organism>
<feature type="domain" description="Radical SAM core" evidence="5">
    <location>
        <begin position="28"/>
        <end position="186"/>
    </location>
</feature>
<dbReference type="SFLD" id="SFLDG01072">
    <property type="entry name" value="dehydrogenase_like"/>
    <property type="match status" value="1"/>
</dbReference>
<dbReference type="AlphaFoldDB" id="A0A9W4E913"/>
<evidence type="ECO:0000259" key="5">
    <source>
        <dbReference type="Pfam" id="PF04055"/>
    </source>
</evidence>
<keyword evidence="7" id="KW-1185">Reference proteome</keyword>